<organism evidence="2 3">
    <name type="scientific">Stagnimonas aquatica</name>
    <dbReference type="NCBI Taxonomy" id="2689987"/>
    <lineage>
        <taxon>Bacteria</taxon>
        <taxon>Pseudomonadati</taxon>
        <taxon>Pseudomonadota</taxon>
        <taxon>Gammaproteobacteria</taxon>
        <taxon>Nevskiales</taxon>
        <taxon>Nevskiaceae</taxon>
        <taxon>Stagnimonas</taxon>
    </lineage>
</organism>
<feature type="transmembrane region" description="Helical" evidence="1">
    <location>
        <begin position="170"/>
        <end position="194"/>
    </location>
</feature>
<dbReference type="PANTHER" id="PTHR37314">
    <property type="entry name" value="SLR0142 PROTEIN"/>
    <property type="match status" value="1"/>
</dbReference>
<keyword evidence="1" id="KW-0812">Transmembrane</keyword>
<keyword evidence="1" id="KW-0472">Membrane</keyword>
<dbReference type="PANTHER" id="PTHR37314:SF4">
    <property type="entry name" value="UPF0700 TRANSMEMBRANE PROTEIN YOAK"/>
    <property type="match status" value="1"/>
</dbReference>
<keyword evidence="1" id="KW-1133">Transmembrane helix</keyword>
<dbReference type="InterPro" id="IPR010699">
    <property type="entry name" value="DUF1275"/>
</dbReference>
<evidence type="ECO:0000256" key="1">
    <source>
        <dbReference type="SAM" id="Phobius"/>
    </source>
</evidence>
<feature type="transmembrane region" description="Helical" evidence="1">
    <location>
        <begin position="200"/>
        <end position="219"/>
    </location>
</feature>
<keyword evidence="3" id="KW-1185">Reference proteome</keyword>
<feature type="transmembrane region" description="Helical" evidence="1">
    <location>
        <begin position="95"/>
        <end position="113"/>
    </location>
</feature>
<dbReference type="EMBL" id="RJVO01000003">
    <property type="protein sequence ID" value="ROH90934.1"/>
    <property type="molecule type" value="Genomic_DNA"/>
</dbReference>
<gene>
    <name evidence="2" type="ORF">ED208_08120</name>
</gene>
<proteinExistence type="predicted"/>
<comment type="caution">
    <text evidence="2">The sequence shown here is derived from an EMBL/GenBank/DDBJ whole genome shotgun (WGS) entry which is preliminary data.</text>
</comment>
<evidence type="ECO:0000313" key="2">
    <source>
        <dbReference type="EMBL" id="ROH90934.1"/>
    </source>
</evidence>
<sequence length="233" mass="25283">MPFSASHHRQLDRWLFVGGPLLALLAGYVNVILLMSFSVPVSHVTGSVAHLGLDGAHHDAAHLRLAASMVLAFLIGAAITGYWTDGQMFQHRRRYGLVFVVQGLMFGLAAHWLAEESPWAVPAAALGCGMQNALASSYRGMNLRTTHMTGIVTDIGVLLGLRARGQQIQWWRLALLSLIFGGYLLGTVMGVLVADRWRALALYLSAWTCLIGGISYLLLFPRIRGADATTTSV</sequence>
<name>A0A3N0VE46_9GAMM</name>
<feature type="transmembrane region" description="Helical" evidence="1">
    <location>
        <begin position="21"/>
        <end position="41"/>
    </location>
</feature>
<feature type="transmembrane region" description="Helical" evidence="1">
    <location>
        <begin position="119"/>
        <end position="138"/>
    </location>
</feature>
<dbReference type="Pfam" id="PF06912">
    <property type="entry name" value="DUF1275"/>
    <property type="match status" value="1"/>
</dbReference>
<accession>A0A3N0VE46</accession>
<dbReference type="InParanoid" id="A0A3N0VE46"/>
<dbReference type="AlphaFoldDB" id="A0A3N0VE46"/>
<protein>
    <submittedName>
        <fullName evidence="2">DUF1275 domain-containing protein</fullName>
    </submittedName>
</protein>
<dbReference type="Proteomes" id="UP000282106">
    <property type="component" value="Unassembled WGS sequence"/>
</dbReference>
<dbReference type="RefSeq" id="WP_123211389.1">
    <property type="nucleotide sequence ID" value="NZ_RJVO01000003.1"/>
</dbReference>
<reference evidence="2 3" key="1">
    <citation type="submission" date="2018-10" db="EMBL/GenBank/DDBJ databases">
        <authorList>
            <person name="Chen W.-M."/>
        </authorList>
    </citation>
    <scope>NUCLEOTIDE SEQUENCE [LARGE SCALE GENOMIC DNA]</scope>
    <source>
        <strain evidence="2 3">THS-13</strain>
    </source>
</reference>
<evidence type="ECO:0000313" key="3">
    <source>
        <dbReference type="Proteomes" id="UP000282106"/>
    </source>
</evidence>
<feature type="transmembrane region" description="Helical" evidence="1">
    <location>
        <begin position="61"/>
        <end position="83"/>
    </location>
</feature>